<dbReference type="PROSITE" id="PS00083">
    <property type="entry name" value="INTRADIOL_DIOXYGENAS"/>
    <property type="match status" value="1"/>
</dbReference>
<dbReference type="GO" id="GO:0018578">
    <property type="term" value="F:protocatechuate 3,4-dioxygenase activity"/>
    <property type="evidence" value="ECO:0007669"/>
    <property type="project" value="UniProtKB-EC"/>
</dbReference>
<reference evidence="6" key="1">
    <citation type="journal article" date="2019" name="Int. J. Syst. Evol. Microbiol.">
        <title>The Global Catalogue of Microorganisms (GCM) 10K type strain sequencing project: providing services to taxonomists for standard genome sequencing and annotation.</title>
        <authorList>
            <consortium name="The Broad Institute Genomics Platform"/>
            <consortium name="The Broad Institute Genome Sequencing Center for Infectious Disease"/>
            <person name="Wu L."/>
            <person name="Ma J."/>
        </authorList>
    </citation>
    <scope>NUCLEOTIDE SEQUENCE [LARGE SCALE GENOMIC DNA]</scope>
    <source>
        <strain evidence="6">CCM 7435</strain>
    </source>
</reference>
<dbReference type="PANTHER" id="PTHR33711">
    <property type="entry name" value="DIOXYGENASE, PUTATIVE (AFU_ORTHOLOGUE AFUA_2G02910)-RELATED"/>
    <property type="match status" value="1"/>
</dbReference>
<proteinExistence type="inferred from homology"/>
<dbReference type="CDD" id="cd03463">
    <property type="entry name" value="3_4-PCD_alpha"/>
    <property type="match status" value="1"/>
</dbReference>
<evidence type="ECO:0000313" key="5">
    <source>
        <dbReference type="EMBL" id="MFD2140503.1"/>
    </source>
</evidence>
<dbReference type="InterPro" id="IPR015889">
    <property type="entry name" value="Intradiol_dOase_core"/>
</dbReference>
<dbReference type="SUPFAM" id="SSF49482">
    <property type="entry name" value="Aromatic compound dioxygenase"/>
    <property type="match status" value="1"/>
</dbReference>
<dbReference type="PANTHER" id="PTHR33711:SF9">
    <property type="entry name" value="PROTOCATECHUATE 3,4-DIOXYGENASE ALPHA CHAIN"/>
    <property type="match status" value="1"/>
</dbReference>
<sequence>MTTDLDTTDLDALNAAARADNQDPALFGQTPSQTVGPFFHYGLPWKGGADLVERSEMGARADLMPPEHFQLASSGVSGRPLGEVIEIAGGVYDGSGAPLNDVMIEIWHANAAGRYASAEDGRAEVPLDPHFIGFGRAATSREGIWRFRTIRPGRVPGPGNTLQAPHIALSVLGRGLLKRLATRLYFEDGEGNADDPILALVPSERRQTLVARRRPDGVWWLDIVLQGENETVFFDL</sequence>
<comment type="similarity">
    <text evidence="1">Belongs to the intradiol ring-cleavage dioxygenase family.</text>
</comment>
<name>A0ABW4YWG0_9HYPH</name>
<dbReference type="NCBIfam" id="TIGR02423">
    <property type="entry name" value="protocat_alph"/>
    <property type="match status" value="1"/>
</dbReference>
<dbReference type="InterPro" id="IPR012786">
    <property type="entry name" value="Protocat_dOase_a"/>
</dbReference>
<dbReference type="Proteomes" id="UP001597299">
    <property type="component" value="Unassembled WGS sequence"/>
</dbReference>
<gene>
    <name evidence="5" type="primary">pcaG</name>
    <name evidence="5" type="ORF">ACFSNC_08840</name>
</gene>
<dbReference type="InterPro" id="IPR050770">
    <property type="entry name" value="Intradiol_RC_Dioxygenase"/>
</dbReference>
<dbReference type="EMBL" id="JBHUHD010000001">
    <property type="protein sequence ID" value="MFD2140503.1"/>
    <property type="molecule type" value="Genomic_DNA"/>
</dbReference>
<dbReference type="InterPro" id="IPR000627">
    <property type="entry name" value="Intradiol_dOase_C"/>
</dbReference>
<feature type="domain" description="Intradiol ring-cleavage dioxygenases" evidence="4">
    <location>
        <begin position="87"/>
        <end position="115"/>
    </location>
</feature>
<evidence type="ECO:0000256" key="2">
    <source>
        <dbReference type="ARBA" id="ARBA00022964"/>
    </source>
</evidence>
<protein>
    <submittedName>
        <fullName evidence="5">Protocatechuate 3,4-dioxygenase subunit alpha</fullName>
        <ecNumber evidence="5">1.13.11.3</ecNumber>
    </submittedName>
</protein>
<keyword evidence="2" id="KW-0223">Dioxygenase</keyword>
<evidence type="ECO:0000313" key="6">
    <source>
        <dbReference type="Proteomes" id="UP001597299"/>
    </source>
</evidence>
<dbReference type="Gene3D" id="2.60.130.10">
    <property type="entry name" value="Aromatic compound dioxygenase"/>
    <property type="match status" value="1"/>
</dbReference>
<accession>A0ABW4YWG0</accession>
<keyword evidence="3 5" id="KW-0560">Oxidoreductase</keyword>
<evidence type="ECO:0000259" key="4">
    <source>
        <dbReference type="PROSITE" id="PS00083"/>
    </source>
</evidence>
<comment type="caution">
    <text evidence="5">The sequence shown here is derived from an EMBL/GenBank/DDBJ whole genome shotgun (WGS) entry which is preliminary data.</text>
</comment>
<dbReference type="Pfam" id="PF00775">
    <property type="entry name" value="Dioxygenase_C"/>
    <property type="match status" value="1"/>
</dbReference>
<evidence type="ECO:0000256" key="1">
    <source>
        <dbReference type="ARBA" id="ARBA00007825"/>
    </source>
</evidence>
<evidence type="ECO:0000256" key="3">
    <source>
        <dbReference type="ARBA" id="ARBA00023002"/>
    </source>
</evidence>
<dbReference type="EC" id="1.13.11.3" evidence="5"/>
<keyword evidence="6" id="KW-1185">Reference proteome</keyword>
<organism evidence="5 6">
    <name type="scientific">Ancylobacter oerskovii</name>
    <dbReference type="NCBI Taxonomy" id="459519"/>
    <lineage>
        <taxon>Bacteria</taxon>
        <taxon>Pseudomonadati</taxon>
        <taxon>Pseudomonadota</taxon>
        <taxon>Alphaproteobacteria</taxon>
        <taxon>Hyphomicrobiales</taxon>
        <taxon>Xanthobacteraceae</taxon>
        <taxon>Ancylobacter</taxon>
    </lineage>
</organism>
<dbReference type="RefSeq" id="WP_213352930.1">
    <property type="nucleotide sequence ID" value="NZ_JAHBGB010000031.1"/>
</dbReference>